<feature type="region of interest" description="Disordered" evidence="1">
    <location>
        <begin position="249"/>
        <end position="268"/>
    </location>
</feature>
<dbReference type="EC" id="2.1.1.-" evidence="2"/>
<dbReference type="PIRSF" id="PIRSF017393">
    <property type="entry name" value="MTase_SAV2177"/>
    <property type="match status" value="1"/>
</dbReference>
<dbReference type="RefSeq" id="WP_274200238.1">
    <property type="nucleotide sequence ID" value="NZ_JAQZAO010000004.1"/>
</dbReference>
<dbReference type="GO" id="GO:0032259">
    <property type="term" value="P:methylation"/>
    <property type="evidence" value="ECO:0007669"/>
    <property type="project" value="UniProtKB-KW"/>
</dbReference>
<dbReference type="InterPro" id="IPR029063">
    <property type="entry name" value="SAM-dependent_MTases_sf"/>
</dbReference>
<protein>
    <submittedName>
        <fullName evidence="2">SAM-dependent methyltransferase</fullName>
        <ecNumber evidence="2">2.1.1.-</ecNumber>
    </submittedName>
</protein>
<dbReference type="Gene3D" id="3.40.50.150">
    <property type="entry name" value="Vaccinia Virus protein VP39"/>
    <property type="match status" value="1"/>
</dbReference>
<dbReference type="CDD" id="cd02440">
    <property type="entry name" value="AdoMet_MTases"/>
    <property type="match status" value="1"/>
</dbReference>
<gene>
    <name evidence="2" type="ORF">PGB27_10085</name>
</gene>
<organism evidence="2 3">
    <name type="scientific">Actinomycetospora lemnae</name>
    <dbReference type="NCBI Taxonomy" id="3019891"/>
    <lineage>
        <taxon>Bacteria</taxon>
        <taxon>Bacillati</taxon>
        <taxon>Actinomycetota</taxon>
        <taxon>Actinomycetes</taxon>
        <taxon>Pseudonocardiales</taxon>
        <taxon>Pseudonocardiaceae</taxon>
        <taxon>Actinomycetospora</taxon>
    </lineage>
</organism>
<name>A0ABT5SSC8_9PSEU</name>
<keyword evidence="3" id="KW-1185">Reference proteome</keyword>
<dbReference type="GO" id="GO:0008168">
    <property type="term" value="F:methyltransferase activity"/>
    <property type="evidence" value="ECO:0007669"/>
    <property type="project" value="UniProtKB-KW"/>
</dbReference>
<keyword evidence="2" id="KW-0489">Methyltransferase</keyword>
<dbReference type="Pfam" id="PF04672">
    <property type="entry name" value="Methyltransf_19"/>
    <property type="match status" value="1"/>
</dbReference>
<accession>A0ABT5SSC8</accession>
<sequence>MQRPSWAPDEVDIERPSAARVYDHYLGGLHNFAVDRAMAARAVADWPELPRIMQANRAFLRRAVRHLASQGIDQFLDIGSGIPTVGNVHEVAQAANPDVHVVYVDIDPVAVAHSRAILADDPRTGVVQADFTDVSAVLDDPVTRSLLDLSRPVGVLVVALLHFVGDERRPAEVLARYREAMAPGSFLVVSHASADGAPDRADEHQSLYRRTATPMTMRSRDEVGALLAGFTLEEPGIVFLPEWRPDDPAAAPAHPERFTGYAAVGRRD</sequence>
<evidence type="ECO:0000256" key="1">
    <source>
        <dbReference type="SAM" id="MobiDB-lite"/>
    </source>
</evidence>
<evidence type="ECO:0000313" key="3">
    <source>
        <dbReference type="Proteomes" id="UP001300763"/>
    </source>
</evidence>
<keyword evidence="2" id="KW-0808">Transferase</keyword>
<dbReference type="Proteomes" id="UP001300763">
    <property type="component" value="Unassembled WGS sequence"/>
</dbReference>
<comment type="caution">
    <text evidence="2">The sequence shown here is derived from an EMBL/GenBank/DDBJ whole genome shotgun (WGS) entry which is preliminary data.</text>
</comment>
<evidence type="ECO:0000313" key="2">
    <source>
        <dbReference type="EMBL" id="MDD7965694.1"/>
    </source>
</evidence>
<dbReference type="SUPFAM" id="SSF53335">
    <property type="entry name" value="S-adenosyl-L-methionine-dependent methyltransferases"/>
    <property type="match status" value="1"/>
</dbReference>
<reference evidence="2 3" key="1">
    <citation type="submission" date="2023-02" db="EMBL/GenBank/DDBJ databases">
        <title>Genome sequencing required for Actinomycetospora new species description.</title>
        <authorList>
            <person name="Saimee Y."/>
            <person name="Duangmal K."/>
        </authorList>
    </citation>
    <scope>NUCLEOTIDE SEQUENCE [LARGE SCALE GENOMIC DNA]</scope>
    <source>
        <strain evidence="2 3">DW7H6</strain>
    </source>
</reference>
<dbReference type="InterPro" id="IPR006764">
    <property type="entry name" value="SAM_dep_MeTrfase_SAV2177_type"/>
</dbReference>
<proteinExistence type="predicted"/>
<dbReference type="EMBL" id="JAQZAO010000004">
    <property type="protein sequence ID" value="MDD7965694.1"/>
    <property type="molecule type" value="Genomic_DNA"/>
</dbReference>